<reference evidence="1 2" key="1">
    <citation type="submission" date="2021-05" db="EMBL/GenBank/DDBJ databases">
        <title>A Polyphasic approach of four new species of the genus Ohtaekwangia: Ohtaekwangia histidinii sp. nov., Ohtaekwangia cretensis sp. nov., Ohtaekwangia indiensis sp. nov., Ohtaekwangia reichenbachii sp. nov. from diverse environment.</title>
        <authorList>
            <person name="Octaviana S."/>
        </authorList>
    </citation>
    <scope>NUCLEOTIDE SEQUENCE [LARGE SCALE GENOMIC DNA]</scope>
    <source>
        <strain evidence="1 2">PWU5</strain>
    </source>
</reference>
<comment type="caution">
    <text evidence="1">The sequence shown here is derived from an EMBL/GenBank/DDBJ whole genome shotgun (WGS) entry which is preliminary data.</text>
</comment>
<evidence type="ECO:0000313" key="1">
    <source>
        <dbReference type="EMBL" id="MBT1709888.1"/>
    </source>
</evidence>
<evidence type="ECO:0000313" key="2">
    <source>
        <dbReference type="Proteomes" id="UP001319080"/>
    </source>
</evidence>
<dbReference type="RefSeq" id="WP_254085466.1">
    <property type="nucleotide sequence ID" value="NZ_JAHESE010000017.1"/>
</dbReference>
<name>A0AAP2GUS0_9BACT</name>
<dbReference type="AlphaFoldDB" id="A0AAP2GUS0"/>
<protein>
    <submittedName>
        <fullName evidence="1">Uncharacterized protein</fullName>
    </submittedName>
</protein>
<keyword evidence="2" id="KW-1185">Reference proteome</keyword>
<dbReference type="EMBL" id="JAHESE010000017">
    <property type="protein sequence ID" value="MBT1709888.1"/>
    <property type="molecule type" value="Genomic_DNA"/>
</dbReference>
<dbReference type="Proteomes" id="UP001319080">
    <property type="component" value="Unassembled WGS sequence"/>
</dbReference>
<sequence length="85" mass="10186">MILSFLFKQMPLRKQVSYLQKNGIMLGSRLKNGRTIYIYMLRNLFVEVYFKDDNTDETPEKLNILQGLHNLNEYLEKEFKTTTTF</sequence>
<accession>A0AAP2GUS0</accession>
<gene>
    <name evidence="1" type="ORF">KK062_16705</name>
</gene>
<proteinExistence type="predicted"/>
<organism evidence="1 2">
    <name type="scientific">Dawidia cretensis</name>
    <dbReference type="NCBI Taxonomy" id="2782350"/>
    <lineage>
        <taxon>Bacteria</taxon>
        <taxon>Pseudomonadati</taxon>
        <taxon>Bacteroidota</taxon>
        <taxon>Cytophagia</taxon>
        <taxon>Cytophagales</taxon>
        <taxon>Chryseotaleaceae</taxon>
        <taxon>Dawidia</taxon>
    </lineage>
</organism>